<dbReference type="InterPro" id="IPR011990">
    <property type="entry name" value="TPR-like_helical_dom_sf"/>
</dbReference>
<gene>
    <name evidence="8" type="ORF">DU508_07050</name>
</gene>
<evidence type="ECO:0000313" key="9">
    <source>
        <dbReference type="Proteomes" id="UP000253961"/>
    </source>
</evidence>
<organism evidence="8 9">
    <name type="scientific">Pedobacter chinensis</name>
    <dbReference type="NCBI Taxonomy" id="2282421"/>
    <lineage>
        <taxon>Bacteria</taxon>
        <taxon>Pseudomonadati</taxon>
        <taxon>Bacteroidota</taxon>
        <taxon>Sphingobacteriia</taxon>
        <taxon>Sphingobacteriales</taxon>
        <taxon>Sphingobacteriaceae</taxon>
        <taxon>Pedobacter</taxon>
    </lineage>
</organism>
<keyword evidence="5" id="KW-0998">Cell outer membrane</keyword>
<dbReference type="PROSITE" id="PS51257">
    <property type="entry name" value="PROKAR_LIPOPROTEIN"/>
    <property type="match status" value="1"/>
</dbReference>
<dbReference type="SUPFAM" id="SSF48452">
    <property type="entry name" value="TPR-like"/>
    <property type="match status" value="1"/>
</dbReference>
<keyword evidence="9" id="KW-1185">Reference proteome</keyword>
<dbReference type="InterPro" id="IPR012944">
    <property type="entry name" value="SusD_RagB_dom"/>
</dbReference>
<evidence type="ECO:0000256" key="1">
    <source>
        <dbReference type="ARBA" id="ARBA00004442"/>
    </source>
</evidence>
<comment type="similarity">
    <text evidence="2">Belongs to the SusD family.</text>
</comment>
<name>A0A369PXH0_9SPHI</name>
<proteinExistence type="inferred from homology"/>
<dbReference type="InterPro" id="IPR033985">
    <property type="entry name" value="SusD-like_N"/>
</dbReference>
<dbReference type="Pfam" id="PF14322">
    <property type="entry name" value="SusD-like_3"/>
    <property type="match status" value="1"/>
</dbReference>
<evidence type="ECO:0000313" key="8">
    <source>
        <dbReference type="EMBL" id="RDC56950.1"/>
    </source>
</evidence>
<evidence type="ECO:0000259" key="6">
    <source>
        <dbReference type="Pfam" id="PF07980"/>
    </source>
</evidence>
<evidence type="ECO:0000256" key="3">
    <source>
        <dbReference type="ARBA" id="ARBA00022729"/>
    </source>
</evidence>
<dbReference type="Pfam" id="PF07980">
    <property type="entry name" value="SusD_RagB"/>
    <property type="match status" value="1"/>
</dbReference>
<dbReference type="Gene3D" id="1.25.40.390">
    <property type="match status" value="1"/>
</dbReference>
<comment type="subcellular location">
    <subcellularLocation>
        <location evidence="1">Cell outer membrane</location>
    </subcellularLocation>
</comment>
<accession>A0A369PXH0</accession>
<feature type="domain" description="RagB/SusD" evidence="6">
    <location>
        <begin position="364"/>
        <end position="604"/>
    </location>
</feature>
<evidence type="ECO:0000256" key="2">
    <source>
        <dbReference type="ARBA" id="ARBA00006275"/>
    </source>
</evidence>
<comment type="caution">
    <text evidence="8">The sequence shown here is derived from an EMBL/GenBank/DDBJ whole genome shotgun (WGS) entry which is preliminary data.</text>
</comment>
<dbReference type="AlphaFoldDB" id="A0A369PXH0"/>
<evidence type="ECO:0000259" key="7">
    <source>
        <dbReference type="Pfam" id="PF14322"/>
    </source>
</evidence>
<evidence type="ECO:0000256" key="4">
    <source>
        <dbReference type="ARBA" id="ARBA00023136"/>
    </source>
</evidence>
<dbReference type="GO" id="GO:0009279">
    <property type="term" value="C:cell outer membrane"/>
    <property type="evidence" value="ECO:0007669"/>
    <property type="project" value="UniProtKB-SubCell"/>
</dbReference>
<evidence type="ECO:0000256" key="5">
    <source>
        <dbReference type="ARBA" id="ARBA00023237"/>
    </source>
</evidence>
<protein>
    <submittedName>
        <fullName evidence="8">RagB/SusD family nutrient uptake outer membrane protein</fullName>
    </submittedName>
</protein>
<dbReference type="EMBL" id="QPKV01000003">
    <property type="protein sequence ID" value="RDC56950.1"/>
    <property type="molecule type" value="Genomic_DNA"/>
</dbReference>
<dbReference type="Proteomes" id="UP000253961">
    <property type="component" value="Unassembled WGS sequence"/>
</dbReference>
<sequence>MMIMKIKLKITAIVLFAVILFTAGCKKALEERPYTAFTTDYFKSADGLQAAINSVYAGMRYDYGPNGALGLMNMGTDEWTFGDQVLTGQENNFLELGTYKLAATNGAILTPWNRNYSSINLCAAILQYAPSVDMNATAKNVIMGEARFLRALNYLLLVQQFGAVPVDLGSGDLVFTDVAYYGFNRFPLNDVLAKDYNAMIEDLIFASQNLPVQRPANAFKLSQSAALSLLSKVYLFRAYSSVKQSTDFKNAYETAMELINNKSKYGVELLQDFGMVHKQGNDYNREILYSVERLPLNNLNNETPNPGSDFTGKVNIANNFFNCNYQGAAVIGGVSLIDDRPLPYGRPLRRFAPTPWIWNTAFADKTNDSRYHNTFRTVWKISTLRTGADLETFRNNLAAQGLKIGDTAIFLAPTDANAIALRAAGKKYKVLGPSEYYTNQNTTNNLYPNLKKYDDSVRNNFNDVSGRPFIVSKFSEVYLLAAEAALQDGHPADAVPLLNEIRRRAAYRPGLSDATLTARQNAMLISVGQVTLDFILDERTRELCGESLRWPDLAMRNKLVERVKAYNVDGAPNVQNYHNLRPIPQSQINSVTDADRARYQNPGY</sequence>
<reference evidence="8 9" key="1">
    <citation type="submission" date="2018-07" db="EMBL/GenBank/DDBJ databases">
        <title>Pedobacter sp. nov., isolated from soil.</title>
        <authorList>
            <person name="Zhou L.Y."/>
            <person name="Du Z.J."/>
        </authorList>
    </citation>
    <scope>NUCLEOTIDE SEQUENCE [LARGE SCALE GENOMIC DNA]</scope>
    <source>
        <strain evidence="8 9">JDX94</strain>
    </source>
</reference>
<keyword evidence="3" id="KW-0732">Signal</keyword>
<feature type="domain" description="SusD-like N-terminal" evidence="7">
    <location>
        <begin position="49"/>
        <end position="235"/>
    </location>
</feature>
<keyword evidence="4" id="KW-0472">Membrane</keyword>